<name>A0A1G5RSG5_9FIRM</name>
<dbReference type="PANTHER" id="PTHR31209">
    <property type="entry name" value="COFACTOR-INDEPENDENT PHOSPHOGLYCERATE MUTASE"/>
    <property type="match status" value="1"/>
</dbReference>
<protein>
    <submittedName>
        <fullName evidence="8">2,3-bisphosphoglycerate-independent phosphoglycerate mutase</fullName>
    </submittedName>
</protein>
<dbReference type="Gene3D" id="3.40.720.10">
    <property type="entry name" value="Alkaline Phosphatase, subunit A"/>
    <property type="match status" value="2"/>
</dbReference>
<evidence type="ECO:0000313" key="8">
    <source>
        <dbReference type="EMBL" id="SCZ76219.1"/>
    </source>
</evidence>
<dbReference type="OrthoDB" id="9804453at2"/>
<dbReference type="InterPro" id="IPR004456">
    <property type="entry name" value="Pglycerate_mutase_ApgM"/>
</dbReference>
<keyword evidence="6" id="KW-0413">Isomerase</keyword>
<keyword evidence="5" id="KW-0324">Glycolysis</keyword>
<dbReference type="Pfam" id="PF01676">
    <property type="entry name" value="Metalloenzyme"/>
    <property type="match status" value="1"/>
</dbReference>
<dbReference type="RefSeq" id="WP_092588954.1">
    <property type="nucleotide sequence ID" value="NZ_FMWL01000001.1"/>
</dbReference>
<dbReference type="PANTHER" id="PTHR31209:SF0">
    <property type="entry name" value="METALLOENZYME DOMAIN-CONTAINING PROTEIN"/>
    <property type="match status" value="1"/>
</dbReference>
<evidence type="ECO:0000256" key="6">
    <source>
        <dbReference type="ARBA" id="ARBA00023235"/>
    </source>
</evidence>
<keyword evidence="9" id="KW-1185">Reference proteome</keyword>
<dbReference type="GO" id="GO:0046872">
    <property type="term" value="F:metal ion binding"/>
    <property type="evidence" value="ECO:0007669"/>
    <property type="project" value="InterPro"/>
</dbReference>
<dbReference type="CDD" id="cd16011">
    <property type="entry name" value="iPGM_like"/>
    <property type="match status" value="1"/>
</dbReference>
<accession>A0A1G5RSG5</accession>
<dbReference type="PIRSF" id="PIRSF006392">
    <property type="entry name" value="IPGAM_arch"/>
    <property type="match status" value="1"/>
</dbReference>
<dbReference type="Pfam" id="PF10143">
    <property type="entry name" value="PhosphMutase"/>
    <property type="match status" value="1"/>
</dbReference>
<dbReference type="SUPFAM" id="SSF53649">
    <property type="entry name" value="Alkaline phosphatase-like"/>
    <property type="match status" value="1"/>
</dbReference>
<evidence type="ECO:0000313" key="9">
    <source>
        <dbReference type="Proteomes" id="UP000199208"/>
    </source>
</evidence>
<proteinExistence type="inferred from homology"/>
<comment type="pathway">
    <text evidence="3">Carbohydrate degradation.</text>
</comment>
<organism evidence="8 9">
    <name type="scientific">Acidaminobacter hydrogenoformans DSM 2784</name>
    <dbReference type="NCBI Taxonomy" id="1120920"/>
    <lineage>
        <taxon>Bacteria</taxon>
        <taxon>Bacillati</taxon>
        <taxon>Bacillota</taxon>
        <taxon>Clostridia</taxon>
        <taxon>Peptostreptococcales</taxon>
        <taxon>Acidaminobacteraceae</taxon>
        <taxon>Acidaminobacter</taxon>
    </lineage>
</organism>
<dbReference type="Proteomes" id="UP000199208">
    <property type="component" value="Unassembled WGS sequence"/>
</dbReference>
<comment type="function">
    <text evidence="2">Catalyzes the interconversion of 2-phosphoglycerate and 3-phosphoglycerate.</text>
</comment>
<dbReference type="AlphaFoldDB" id="A0A1G5RSG5"/>
<sequence>MIKTMLFLLDGVGDRGQPSLGGLTPLQAAHCPNLDRIAKAGETGLMVPFKPGIPLGTDQAHYLLFGYEPEEYPGRAVIDAIGENLSLAAEDIILRTSWATVAHESGRLEEKTIGSFVIRERFTPGIGIKEAQTLARALPKEFGGVRAEWYFSHDSHGFLILRNCIQRFDPQVSDTDPFYEGQRVMACTPFETTGEKAQALAKWINQYLLETYRRLSEHPLNKERQAAGALPGNFLLTKWAGRLGLPEAFHLRNGMRGAVVGSSKLLKGVAASLQMDYYECGDYEEAIKLGHQLDYDYIHIHTKAPDTAAHTKRPQEKVRVLEALDRAFASLKVNEGYLYIITGDHSTASSGTLIHSGESVPVVFLGDMTRRDLGDAFDEAACGQGTHRITAGDLMPIVLNLTDRAKLYHLRAGGKRRLYRAMHVAPLTDE</sequence>
<evidence type="ECO:0000259" key="7">
    <source>
        <dbReference type="Pfam" id="PF01676"/>
    </source>
</evidence>
<dbReference type="GO" id="GO:0004619">
    <property type="term" value="F:phosphoglycerate mutase activity"/>
    <property type="evidence" value="ECO:0007669"/>
    <property type="project" value="UniProtKB-EC"/>
</dbReference>
<dbReference type="InterPro" id="IPR006124">
    <property type="entry name" value="Metalloenzyme"/>
</dbReference>
<evidence type="ECO:0000256" key="3">
    <source>
        <dbReference type="ARBA" id="ARBA00004921"/>
    </source>
</evidence>
<dbReference type="GO" id="GO:0006096">
    <property type="term" value="P:glycolytic process"/>
    <property type="evidence" value="ECO:0007669"/>
    <property type="project" value="UniProtKB-KW"/>
</dbReference>
<dbReference type="EMBL" id="FMWL01000001">
    <property type="protein sequence ID" value="SCZ76219.1"/>
    <property type="molecule type" value="Genomic_DNA"/>
</dbReference>
<evidence type="ECO:0000256" key="5">
    <source>
        <dbReference type="ARBA" id="ARBA00023152"/>
    </source>
</evidence>
<comment type="catalytic activity">
    <reaction evidence="1">
        <text>(2R)-2-phosphoglycerate = (2R)-3-phosphoglycerate</text>
        <dbReference type="Rhea" id="RHEA:15901"/>
        <dbReference type="ChEBI" id="CHEBI:58272"/>
        <dbReference type="ChEBI" id="CHEBI:58289"/>
        <dbReference type="EC" id="5.4.2.12"/>
    </reaction>
</comment>
<dbReference type="STRING" id="1120920.SAMN03080599_00128"/>
<feature type="domain" description="Metalloenzyme" evidence="7">
    <location>
        <begin position="3"/>
        <end position="397"/>
    </location>
</feature>
<evidence type="ECO:0000256" key="4">
    <source>
        <dbReference type="ARBA" id="ARBA00005524"/>
    </source>
</evidence>
<dbReference type="InterPro" id="IPR017850">
    <property type="entry name" value="Alkaline_phosphatase_core_sf"/>
</dbReference>
<evidence type="ECO:0000256" key="1">
    <source>
        <dbReference type="ARBA" id="ARBA00000370"/>
    </source>
</evidence>
<reference evidence="8 9" key="1">
    <citation type="submission" date="2016-10" db="EMBL/GenBank/DDBJ databases">
        <authorList>
            <person name="de Groot N.N."/>
        </authorList>
    </citation>
    <scope>NUCLEOTIDE SEQUENCE [LARGE SCALE GENOMIC DNA]</scope>
    <source>
        <strain evidence="8 9">DSM 2784</strain>
    </source>
</reference>
<comment type="similarity">
    <text evidence="4">Belongs to the BPG-independent phosphoglycerate mutase family. A-PGAM subfamily.</text>
</comment>
<gene>
    <name evidence="8" type="ORF">SAMN03080599_00128</name>
</gene>
<evidence type="ECO:0000256" key="2">
    <source>
        <dbReference type="ARBA" id="ARBA00002315"/>
    </source>
</evidence>